<proteinExistence type="predicted"/>
<protein>
    <submittedName>
        <fullName evidence="1">Uncharacterized protein</fullName>
    </submittedName>
</protein>
<gene>
    <name evidence="1" type="ORF">LCGC14_2661720</name>
</gene>
<comment type="caution">
    <text evidence="1">The sequence shown here is derived from an EMBL/GenBank/DDBJ whole genome shotgun (WGS) entry which is preliminary data.</text>
</comment>
<evidence type="ECO:0000313" key="1">
    <source>
        <dbReference type="EMBL" id="KKK96544.1"/>
    </source>
</evidence>
<name>A0A0F9C1X5_9ZZZZ</name>
<dbReference type="AlphaFoldDB" id="A0A0F9C1X5"/>
<reference evidence="1" key="1">
    <citation type="journal article" date="2015" name="Nature">
        <title>Complex archaea that bridge the gap between prokaryotes and eukaryotes.</title>
        <authorList>
            <person name="Spang A."/>
            <person name="Saw J.H."/>
            <person name="Jorgensen S.L."/>
            <person name="Zaremba-Niedzwiedzka K."/>
            <person name="Martijn J."/>
            <person name="Lind A.E."/>
            <person name="van Eijk R."/>
            <person name="Schleper C."/>
            <person name="Guy L."/>
            <person name="Ettema T.J."/>
        </authorList>
    </citation>
    <scope>NUCLEOTIDE SEQUENCE</scope>
</reference>
<sequence length="97" mass="10906">MYNVKVGQLVIFKWVDPSTIGGWNDFKDADLGICQNVGYIAEIRPDSLVTCNGAVGRQLNSDPTIVPWALIYDITVLEDMDWKATKFNPKPDLKFLT</sequence>
<dbReference type="EMBL" id="LAZR01046437">
    <property type="protein sequence ID" value="KKK96544.1"/>
    <property type="molecule type" value="Genomic_DNA"/>
</dbReference>
<accession>A0A0F9C1X5</accession>
<organism evidence="1">
    <name type="scientific">marine sediment metagenome</name>
    <dbReference type="NCBI Taxonomy" id="412755"/>
    <lineage>
        <taxon>unclassified sequences</taxon>
        <taxon>metagenomes</taxon>
        <taxon>ecological metagenomes</taxon>
    </lineage>
</organism>